<dbReference type="RefSeq" id="WP_222989721.1">
    <property type="nucleotide sequence ID" value="NZ_JAINVV010000004.1"/>
</dbReference>
<gene>
    <name evidence="6" type="ORF">K7G82_10140</name>
</gene>
<dbReference type="Proteomes" id="UP000706039">
    <property type="component" value="Unassembled WGS sequence"/>
</dbReference>
<keyword evidence="3" id="KW-0862">Zinc</keyword>
<evidence type="ECO:0000259" key="5">
    <source>
        <dbReference type="PROSITE" id="PS51891"/>
    </source>
</evidence>
<dbReference type="InterPro" id="IPR011057">
    <property type="entry name" value="Mss4-like_sf"/>
</dbReference>
<dbReference type="SUPFAM" id="SSF51316">
    <property type="entry name" value="Mss4-like"/>
    <property type="match status" value="1"/>
</dbReference>
<dbReference type="Pfam" id="PF04828">
    <property type="entry name" value="GFA"/>
    <property type="match status" value="1"/>
</dbReference>
<evidence type="ECO:0000313" key="7">
    <source>
        <dbReference type="Proteomes" id="UP000706039"/>
    </source>
</evidence>
<keyword evidence="4" id="KW-0456">Lyase</keyword>
<dbReference type="Gene3D" id="3.90.1590.10">
    <property type="entry name" value="glutathione-dependent formaldehyde- activating enzyme (gfa)"/>
    <property type="match status" value="1"/>
</dbReference>
<evidence type="ECO:0000256" key="2">
    <source>
        <dbReference type="ARBA" id="ARBA00022723"/>
    </source>
</evidence>
<organism evidence="6 7">
    <name type="scientific">Sphingomonas colocasiae</name>
    <dbReference type="NCBI Taxonomy" id="1848973"/>
    <lineage>
        <taxon>Bacteria</taxon>
        <taxon>Pseudomonadati</taxon>
        <taxon>Pseudomonadota</taxon>
        <taxon>Alphaproteobacteria</taxon>
        <taxon>Sphingomonadales</taxon>
        <taxon>Sphingomonadaceae</taxon>
        <taxon>Sphingomonas</taxon>
    </lineage>
</organism>
<feature type="domain" description="CENP-V/GFA" evidence="5">
    <location>
        <begin position="3"/>
        <end position="113"/>
    </location>
</feature>
<evidence type="ECO:0000256" key="4">
    <source>
        <dbReference type="ARBA" id="ARBA00023239"/>
    </source>
</evidence>
<comment type="similarity">
    <text evidence="1">Belongs to the Gfa family.</text>
</comment>
<proteinExistence type="inferred from homology"/>
<keyword evidence="7" id="KW-1185">Reference proteome</keyword>
<keyword evidence="2" id="KW-0479">Metal-binding</keyword>
<evidence type="ECO:0000313" key="6">
    <source>
        <dbReference type="EMBL" id="MBY8822653.1"/>
    </source>
</evidence>
<protein>
    <submittedName>
        <fullName evidence="6">GFA family protein</fullName>
    </submittedName>
</protein>
<dbReference type="PANTHER" id="PTHR33337:SF40">
    <property type="entry name" value="CENP-V_GFA DOMAIN-CONTAINING PROTEIN-RELATED"/>
    <property type="match status" value="1"/>
</dbReference>
<dbReference type="InterPro" id="IPR006913">
    <property type="entry name" value="CENP-V/GFA"/>
</dbReference>
<accession>A0ABS7PMW1</accession>
<name>A0ABS7PMW1_9SPHN</name>
<sequence>MMASGGCLCGAVRFTVDAAPLAARQCWCRLCQYLGAGSSTVNICFPADALKVEGEIRWHASIADSGNRMRRGFCPQCGTPLFSNAEIRPHLTFIRAGALDNPNLIAPQATIWTSQAPDWACFDPAIPQNEGQPPPVA</sequence>
<dbReference type="PANTHER" id="PTHR33337">
    <property type="entry name" value="GFA DOMAIN-CONTAINING PROTEIN"/>
    <property type="match status" value="1"/>
</dbReference>
<comment type="caution">
    <text evidence="6">The sequence shown here is derived from an EMBL/GenBank/DDBJ whole genome shotgun (WGS) entry which is preliminary data.</text>
</comment>
<evidence type="ECO:0000256" key="1">
    <source>
        <dbReference type="ARBA" id="ARBA00005495"/>
    </source>
</evidence>
<dbReference type="EMBL" id="JAINVV010000004">
    <property type="protein sequence ID" value="MBY8822653.1"/>
    <property type="molecule type" value="Genomic_DNA"/>
</dbReference>
<evidence type="ECO:0000256" key="3">
    <source>
        <dbReference type="ARBA" id="ARBA00022833"/>
    </source>
</evidence>
<reference evidence="6 7" key="1">
    <citation type="submission" date="2021-08" db="EMBL/GenBank/DDBJ databases">
        <authorList>
            <person name="Tuo L."/>
        </authorList>
    </citation>
    <scope>NUCLEOTIDE SEQUENCE [LARGE SCALE GENOMIC DNA]</scope>
    <source>
        <strain evidence="6 7">JCM 31229</strain>
    </source>
</reference>
<dbReference type="PROSITE" id="PS51891">
    <property type="entry name" value="CENP_V_GFA"/>
    <property type="match status" value="1"/>
</dbReference>